<name>A0ABX3P5H3_9BACT</name>
<evidence type="ECO:0000256" key="1">
    <source>
        <dbReference type="SAM" id="Phobius"/>
    </source>
</evidence>
<dbReference type="EMBL" id="LWBO01000001">
    <property type="protein sequence ID" value="OQP55365.1"/>
    <property type="molecule type" value="Genomic_DNA"/>
</dbReference>
<keyword evidence="1" id="KW-0472">Membrane</keyword>
<feature type="transmembrane region" description="Helical" evidence="1">
    <location>
        <begin position="121"/>
        <end position="143"/>
    </location>
</feature>
<keyword evidence="1" id="KW-0812">Transmembrane</keyword>
<organism evidence="2 3">
    <name type="scientific">Niastella koreensis</name>
    <dbReference type="NCBI Taxonomy" id="354356"/>
    <lineage>
        <taxon>Bacteria</taxon>
        <taxon>Pseudomonadati</taxon>
        <taxon>Bacteroidota</taxon>
        <taxon>Chitinophagia</taxon>
        <taxon>Chitinophagales</taxon>
        <taxon>Chitinophagaceae</taxon>
        <taxon>Niastella</taxon>
    </lineage>
</organism>
<protein>
    <submittedName>
        <fullName evidence="2">Uncharacterized protein</fullName>
    </submittedName>
</protein>
<feature type="transmembrane region" description="Helical" evidence="1">
    <location>
        <begin position="98"/>
        <end position="115"/>
    </location>
</feature>
<reference evidence="2 3" key="1">
    <citation type="submission" date="2016-04" db="EMBL/GenBank/DDBJ databases">
        <authorList>
            <person name="Chen L."/>
            <person name="Zhuang W."/>
            <person name="Wang G."/>
        </authorList>
    </citation>
    <scope>NUCLEOTIDE SEQUENCE [LARGE SCALE GENOMIC DNA]</scope>
    <source>
        <strain evidence="3">GR20</strain>
    </source>
</reference>
<keyword evidence="3" id="KW-1185">Reference proteome</keyword>
<accession>A0ABX3P5H3</accession>
<gene>
    <name evidence="2" type="ORF">A4D02_03380</name>
</gene>
<evidence type="ECO:0000313" key="2">
    <source>
        <dbReference type="EMBL" id="OQP55365.1"/>
    </source>
</evidence>
<proteinExistence type="predicted"/>
<dbReference type="RefSeq" id="WP_014222960.1">
    <property type="nucleotide sequence ID" value="NZ_LWBO01000001.1"/>
</dbReference>
<keyword evidence="1" id="KW-1133">Transmembrane helix</keyword>
<dbReference type="Proteomes" id="UP000192277">
    <property type="component" value="Unassembled WGS sequence"/>
</dbReference>
<comment type="caution">
    <text evidence="2">The sequence shown here is derived from an EMBL/GenBank/DDBJ whole genome shotgun (WGS) entry which is preliminary data.</text>
</comment>
<evidence type="ECO:0000313" key="3">
    <source>
        <dbReference type="Proteomes" id="UP000192277"/>
    </source>
</evidence>
<sequence>MISRFWEGSEIAFLGSGGEWEKGVIRKLQRDSIFIQPSYVRYYLMGTDTITLNTIGFSINDIYAMPKRGMLIDYKNGSFQINRAGGHVHFYWIKSGAIFRYGAAAYLAVALINSINSENKVTGGEVAISAGVFAFGVLLKCLYKPYFKIGRKYHVEVKRIPCI</sequence>